<name>A0A0R3N555_9BRAD</name>
<keyword evidence="3" id="KW-1185">Reference proteome</keyword>
<dbReference type="EMBL" id="LLYA01000112">
    <property type="protein sequence ID" value="KRR27623.1"/>
    <property type="molecule type" value="Genomic_DNA"/>
</dbReference>
<comment type="caution">
    <text evidence="2">The sequence shown here is derived from an EMBL/GenBank/DDBJ whole genome shotgun (WGS) entry which is preliminary data.</text>
</comment>
<protein>
    <submittedName>
        <fullName evidence="2">Uncharacterized protein</fullName>
    </submittedName>
</protein>
<gene>
    <name evidence="2" type="ORF">CQ13_04360</name>
</gene>
<reference evidence="2 3" key="1">
    <citation type="submission" date="2014-03" db="EMBL/GenBank/DDBJ databases">
        <title>Bradyrhizobium valentinum sp. nov., isolated from effective nodules of Lupinus mariae-josephae, a lupine endemic of basic-lime soils in Eastern Spain.</title>
        <authorList>
            <person name="Duran D."/>
            <person name="Rey L."/>
            <person name="Navarro A."/>
            <person name="Busquets A."/>
            <person name="Imperial J."/>
            <person name="Ruiz-Argueso T."/>
        </authorList>
    </citation>
    <scope>NUCLEOTIDE SEQUENCE [LARGE SCALE GENOMIC DNA]</scope>
    <source>
        <strain evidence="2 3">Ro19</strain>
    </source>
</reference>
<evidence type="ECO:0000313" key="2">
    <source>
        <dbReference type="EMBL" id="KRR27623.1"/>
    </source>
</evidence>
<feature type="compositionally biased region" description="Low complexity" evidence="1">
    <location>
        <begin position="15"/>
        <end position="24"/>
    </location>
</feature>
<accession>A0A0R3N555</accession>
<feature type="region of interest" description="Disordered" evidence="1">
    <location>
        <begin position="1"/>
        <end position="24"/>
    </location>
</feature>
<proteinExistence type="predicted"/>
<evidence type="ECO:0000313" key="3">
    <source>
        <dbReference type="Proteomes" id="UP000052023"/>
    </source>
</evidence>
<sequence>MGSAQRWLSPKAPEEPGAPAVQARAAQAPARVLAALVPAALVPAAQVAEEPVTAARVEPVLAVPPAEGGRPYQLTAPVVLPT</sequence>
<evidence type="ECO:0000256" key="1">
    <source>
        <dbReference type="SAM" id="MobiDB-lite"/>
    </source>
</evidence>
<dbReference type="AlphaFoldDB" id="A0A0R3N555"/>
<organism evidence="2 3">
    <name type="scientific">Bradyrhizobium retamae</name>
    <dbReference type="NCBI Taxonomy" id="1300035"/>
    <lineage>
        <taxon>Bacteria</taxon>
        <taxon>Pseudomonadati</taxon>
        <taxon>Pseudomonadota</taxon>
        <taxon>Alphaproteobacteria</taxon>
        <taxon>Hyphomicrobiales</taxon>
        <taxon>Nitrobacteraceae</taxon>
        <taxon>Bradyrhizobium</taxon>
    </lineage>
</organism>
<dbReference type="Proteomes" id="UP000052023">
    <property type="component" value="Unassembled WGS sequence"/>
</dbReference>